<keyword evidence="4 10" id="KW-1133">Transmembrane helix</keyword>
<feature type="transmembrane region" description="Helical" evidence="10">
    <location>
        <begin position="62"/>
        <end position="79"/>
    </location>
</feature>
<dbReference type="SUPFAM" id="SSF81340">
    <property type="entry name" value="Clc chloride channel"/>
    <property type="match status" value="1"/>
</dbReference>
<dbReference type="CDD" id="cd01033">
    <property type="entry name" value="ClC_like"/>
    <property type="match status" value="1"/>
</dbReference>
<organism evidence="12 13">
    <name type="scientific">Exercitatus varius</name>
    <dbReference type="NCBI Taxonomy" id="67857"/>
    <lineage>
        <taxon>Bacteria</taxon>
        <taxon>Pseudomonadati</taxon>
        <taxon>Pseudomonadota</taxon>
        <taxon>Gammaproteobacteria</taxon>
        <taxon>Pasteurellales</taxon>
        <taxon>Pasteurellaceae</taxon>
        <taxon>Exercitatus</taxon>
    </lineage>
</organism>
<dbReference type="InterPro" id="IPR050368">
    <property type="entry name" value="ClC-type_chloride_channel"/>
</dbReference>
<dbReference type="Gene3D" id="1.10.3080.10">
    <property type="entry name" value="Clc chloride channel"/>
    <property type="match status" value="1"/>
</dbReference>
<dbReference type="Proteomes" id="UP001214976">
    <property type="component" value="Unassembled WGS sequence"/>
</dbReference>
<dbReference type="GO" id="GO:0034707">
    <property type="term" value="C:chloride channel complex"/>
    <property type="evidence" value="ECO:0007669"/>
    <property type="project" value="UniProtKB-KW"/>
</dbReference>
<dbReference type="InterPro" id="IPR014743">
    <property type="entry name" value="Cl-channel_core"/>
</dbReference>
<dbReference type="PANTHER" id="PTHR43427">
    <property type="entry name" value="CHLORIDE CHANNEL PROTEIN CLC-E"/>
    <property type="match status" value="1"/>
</dbReference>
<evidence type="ECO:0000256" key="7">
    <source>
        <dbReference type="ARBA" id="ARBA00023173"/>
    </source>
</evidence>
<evidence type="ECO:0000256" key="6">
    <source>
        <dbReference type="ARBA" id="ARBA00023136"/>
    </source>
</evidence>
<feature type="transmembrane region" description="Helical" evidence="10">
    <location>
        <begin position="189"/>
        <end position="207"/>
    </location>
</feature>
<comment type="caution">
    <text evidence="12">The sequence shown here is derived from an EMBL/GenBank/DDBJ whole genome shotgun (WGS) entry which is preliminary data.</text>
</comment>
<feature type="transmembrane region" description="Helical" evidence="10">
    <location>
        <begin position="344"/>
        <end position="369"/>
    </location>
</feature>
<evidence type="ECO:0000256" key="8">
    <source>
        <dbReference type="ARBA" id="ARBA00023214"/>
    </source>
</evidence>
<protein>
    <submittedName>
        <fullName evidence="12">Chloride channel protein</fullName>
    </submittedName>
</protein>
<dbReference type="Pfam" id="PF00654">
    <property type="entry name" value="Voltage_CLC"/>
    <property type="match status" value="1"/>
</dbReference>
<dbReference type="PRINTS" id="PR00762">
    <property type="entry name" value="CLCHANNEL"/>
</dbReference>
<keyword evidence="2" id="KW-0813">Transport</keyword>
<reference evidence="12 14" key="1">
    <citation type="submission" date="2023-03" db="EMBL/GenBank/DDBJ databases">
        <title>Classification of Bisgaard taxon 6 and taxon 10 as Exercitatus varius gen. nov., spec. nov.</title>
        <authorList>
            <person name="Christensen H."/>
        </authorList>
    </citation>
    <scope>NUCLEOTIDE SEQUENCE</scope>
    <source>
        <strain evidence="11 14">23350_01</strain>
        <strain evidence="12">86116</strain>
    </source>
</reference>
<dbReference type="EMBL" id="JARQTW010000019">
    <property type="protein sequence ID" value="MDG2950913.1"/>
    <property type="molecule type" value="Genomic_DNA"/>
</dbReference>
<feature type="transmembrane region" description="Helical" evidence="10">
    <location>
        <begin position="6"/>
        <end position="30"/>
    </location>
</feature>
<keyword evidence="9" id="KW-0407">Ion channel</keyword>
<evidence type="ECO:0000256" key="4">
    <source>
        <dbReference type="ARBA" id="ARBA00022989"/>
    </source>
</evidence>
<gene>
    <name evidence="12" type="ORF">P7M15_10385</name>
    <name evidence="11" type="ORF">P7M32_04315</name>
</gene>
<name>A0AAW6QC76_9PAST</name>
<keyword evidence="7" id="KW-0869">Chloride channel</keyword>
<dbReference type="GO" id="GO:0005254">
    <property type="term" value="F:chloride channel activity"/>
    <property type="evidence" value="ECO:0007669"/>
    <property type="project" value="UniProtKB-KW"/>
</dbReference>
<keyword evidence="14" id="KW-1185">Reference proteome</keyword>
<keyword evidence="6 10" id="KW-0472">Membrane</keyword>
<evidence type="ECO:0000313" key="13">
    <source>
        <dbReference type="Proteomes" id="UP001214976"/>
    </source>
</evidence>
<feature type="transmembrane region" description="Helical" evidence="10">
    <location>
        <begin position="219"/>
        <end position="240"/>
    </location>
</feature>
<evidence type="ECO:0000256" key="5">
    <source>
        <dbReference type="ARBA" id="ARBA00023065"/>
    </source>
</evidence>
<keyword evidence="8" id="KW-0868">Chloride</keyword>
<evidence type="ECO:0000256" key="1">
    <source>
        <dbReference type="ARBA" id="ARBA00004141"/>
    </source>
</evidence>
<dbReference type="Proteomes" id="UP001216057">
    <property type="component" value="Unassembled WGS sequence"/>
</dbReference>
<evidence type="ECO:0000256" key="10">
    <source>
        <dbReference type="SAM" id="Phobius"/>
    </source>
</evidence>
<dbReference type="PANTHER" id="PTHR43427:SF6">
    <property type="entry name" value="CHLORIDE CHANNEL PROTEIN CLC-E"/>
    <property type="match status" value="1"/>
</dbReference>
<dbReference type="EMBL" id="JARQTX010000005">
    <property type="protein sequence ID" value="MDG2945655.1"/>
    <property type="molecule type" value="Genomic_DNA"/>
</dbReference>
<dbReference type="RefSeq" id="WP_317477799.1">
    <property type="nucleotide sequence ID" value="NZ_JARQTW010000019.1"/>
</dbReference>
<sequence>MTKLNFRFYLSLVYIGLIAGLLGTSLTYILHGIQHFAFGYGLNGENLSFREGVLQSSAERRWLVLTFCGMLTGIGWYAVHRYGQKLLSIKQGLDNPQQGVPFFKTVGHALLQIVTVGLGSPLGREVAPREMSVAFGSAWVRKAGLNDGDARLLLACASGAGLTAVYNVPLASTIFILETMVLSVNPRALGAALITVVISTCVSRFFLGDLVQYSQVTPFPVNTSLLLFSALIGMLTALVVRGFRRSTQRLPFLARTDKRLIPVAVLLFSLIGFISIYQPEILGNGKAGNQLTFGEMIGWSESLQLMALKWLAVWLALAAGAYGGLITPSMMLGSTFAYSLAIGWNALFPSLSTEGAAIIGACAFLGIMQKMPFTAIVFLAELTRSNAEVFMPLTLAMGAAIATDRLAAKWRA</sequence>
<feature type="transmembrane region" description="Helical" evidence="10">
    <location>
        <begin position="311"/>
        <end position="332"/>
    </location>
</feature>
<dbReference type="AlphaFoldDB" id="A0AAW6QC76"/>
<evidence type="ECO:0000313" key="12">
    <source>
        <dbReference type="EMBL" id="MDG2950913.1"/>
    </source>
</evidence>
<evidence type="ECO:0000256" key="9">
    <source>
        <dbReference type="ARBA" id="ARBA00023303"/>
    </source>
</evidence>
<keyword evidence="5" id="KW-0406">Ion transport</keyword>
<feature type="transmembrane region" description="Helical" evidence="10">
    <location>
        <begin position="260"/>
        <end position="277"/>
    </location>
</feature>
<keyword evidence="3 10" id="KW-0812">Transmembrane</keyword>
<evidence type="ECO:0000256" key="3">
    <source>
        <dbReference type="ARBA" id="ARBA00022692"/>
    </source>
</evidence>
<evidence type="ECO:0000313" key="14">
    <source>
        <dbReference type="Proteomes" id="UP001216057"/>
    </source>
</evidence>
<evidence type="ECO:0000313" key="11">
    <source>
        <dbReference type="EMBL" id="MDG2945655.1"/>
    </source>
</evidence>
<accession>A0AAW6QC76</accession>
<evidence type="ECO:0000256" key="2">
    <source>
        <dbReference type="ARBA" id="ARBA00022448"/>
    </source>
</evidence>
<proteinExistence type="predicted"/>
<comment type="subcellular location">
    <subcellularLocation>
        <location evidence="1">Membrane</location>
        <topology evidence="1">Multi-pass membrane protein</topology>
    </subcellularLocation>
</comment>
<dbReference type="InterPro" id="IPR001807">
    <property type="entry name" value="ClC"/>
</dbReference>